<keyword evidence="2" id="KW-0808">Transferase</keyword>
<comment type="subcellular location">
    <subcellularLocation>
        <location evidence="1">Vacuole membrane</location>
        <topology evidence="1">Peripheral membrane protein</topology>
    </subcellularLocation>
</comment>
<proteinExistence type="predicted"/>
<evidence type="ECO:0000259" key="8">
    <source>
        <dbReference type="PROSITE" id="PS50146"/>
    </source>
</evidence>
<dbReference type="EC" id="2.7.1.91" evidence="7"/>
<dbReference type="InterPro" id="IPR045540">
    <property type="entry name" value="YegS/DAGK_C"/>
</dbReference>
<dbReference type="PANTHER" id="PTHR12358">
    <property type="entry name" value="SPHINGOSINE KINASE"/>
    <property type="match status" value="1"/>
</dbReference>
<dbReference type="Gene3D" id="3.40.50.10330">
    <property type="entry name" value="Probable inorganic polyphosphate/atp-NAD kinase, domain 1"/>
    <property type="match status" value="1"/>
</dbReference>
<evidence type="ECO:0000256" key="6">
    <source>
        <dbReference type="ARBA" id="ARBA00023136"/>
    </source>
</evidence>
<dbReference type="SMART" id="SM00046">
    <property type="entry name" value="DAGKc"/>
    <property type="match status" value="1"/>
</dbReference>
<dbReference type="PANTHER" id="PTHR12358:SF31">
    <property type="entry name" value="ACYLGLYCEROL KINASE, MITOCHONDRIAL"/>
    <property type="match status" value="1"/>
</dbReference>
<evidence type="ECO:0000313" key="9">
    <source>
        <dbReference type="EMBL" id="WOL18089.1"/>
    </source>
</evidence>
<evidence type="ECO:0000256" key="1">
    <source>
        <dbReference type="ARBA" id="ARBA00004148"/>
    </source>
</evidence>
<evidence type="ECO:0000313" key="10">
    <source>
        <dbReference type="Proteomes" id="UP001327560"/>
    </source>
</evidence>
<dbReference type="GO" id="GO:0005524">
    <property type="term" value="F:ATP binding"/>
    <property type="evidence" value="ECO:0007669"/>
    <property type="project" value="UniProtKB-KW"/>
</dbReference>
<dbReference type="PROSITE" id="PS50146">
    <property type="entry name" value="DAGK"/>
    <property type="match status" value="1"/>
</dbReference>
<sequence length="507" mass="56358">MMEWIRVDGVAAIGGLEADGTLRWGTCVGERRLSLESDVLGFRTDGPRITVRAFVGESEGGCCGVVGKDAGRRRVRRDYLLKMPDEEVARRWSARLRDYMDSLGRPKKLLIILNPFSGKKSAQMIFKNEIKPLLEAADILYDLKETEYQNHAQEIAFELDVLQYDGVVCVGGDGILVEVINGLLNRKDWVTAIKVPLGVIPAGTGNGMAKSLLDSVGDFCSVPNATFSIIRGHKRSLDVATVMQDEKKFFSVLSLTWGLVADIDIESERFRWMGSARMDLYALFRIFNLRNYNGHVHFIPAPGYEECGEPINQVDDCNCDILLSKRDQRSSNKVKQCGYQGPDDSCEGLEWRSINGPFISVVVSNVPFSAEDYMPAPKAEFSDGYLDVIILKDSPKAALLGMMLMMNDGSYVSSPYVMYLKVKAFRLKPGKRIGNPNKGGIIASDGEVIARGDQSSESIQQKWLMAYDPIQMTVDKGLATIFSPKCSNDLNGEEKFHGDDPVRWTLI</sequence>
<dbReference type="EMBL" id="CP136897">
    <property type="protein sequence ID" value="WOL18089.1"/>
    <property type="molecule type" value="Genomic_DNA"/>
</dbReference>
<dbReference type="GO" id="GO:0008481">
    <property type="term" value="F:sphingosine kinase activity"/>
    <property type="evidence" value="ECO:0007669"/>
    <property type="project" value="UniProtKB-EC"/>
</dbReference>
<dbReference type="GO" id="GO:0005774">
    <property type="term" value="C:vacuolar membrane"/>
    <property type="evidence" value="ECO:0007669"/>
    <property type="project" value="UniProtKB-SubCell"/>
</dbReference>
<dbReference type="Gene3D" id="2.60.200.40">
    <property type="match status" value="1"/>
</dbReference>
<evidence type="ECO:0000256" key="5">
    <source>
        <dbReference type="ARBA" id="ARBA00022840"/>
    </source>
</evidence>
<dbReference type="SUPFAM" id="SSF111331">
    <property type="entry name" value="NAD kinase/diacylglycerol kinase-like"/>
    <property type="match status" value="1"/>
</dbReference>
<dbReference type="InterPro" id="IPR050187">
    <property type="entry name" value="Lipid_Phosphate_FormReg"/>
</dbReference>
<dbReference type="GO" id="GO:0046512">
    <property type="term" value="P:sphingosine biosynthetic process"/>
    <property type="evidence" value="ECO:0007669"/>
    <property type="project" value="TreeGrafter"/>
</dbReference>
<evidence type="ECO:0000256" key="3">
    <source>
        <dbReference type="ARBA" id="ARBA00022741"/>
    </source>
</evidence>
<keyword evidence="4" id="KW-0418">Kinase</keyword>
<keyword evidence="3" id="KW-0547">Nucleotide-binding</keyword>
<evidence type="ECO:0000256" key="4">
    <source>
        <dbReference type="ARBA" id="ARBA00022777"/>
    </source>
</evidence>
<evidence type="ECO:0000256" key="7">
    <source>
        <dbReference type="ARBA" id="ARBA00044037"/>
    </source>
</evidence>
<organism evidence="9 10">
    <name type="scientific">Canna indica</name>
    <name type="common">Indian-shot</name>
    <dbReference type="NCBI Taxonomy" id="4628"/>
    <lineage>
        <taxon>Eukaryota</taxon>
        <taxon>Viridiplantae</taxon>
        <taxon>Streptophyta</taxon>
        <taxon>Embryophyta</taxon>
        <taxon>Tracheophyta</taxon>
        <taxon>Spermatophyta</taxon>
        <taxon>Magnoliopsida</taxon>
        <taxon>Liliopsida</taxon>
        <taxon>Zingiberales</taxon>
        <taxon>Cannaceae</taxon>
        <taxon>Canna</taxon>
    </lineage>
</organism>
<dbReference type="FunFam" id="3.40.50.10330:FF:000005">
    <property type="entry name" value="Sphingosine kinase 2"/>
    <property type="match status" value="1"/>
</dbReference>
<dbReference type="InterPro" id="IPR001206">
    <property type="entry name" value="Diacylglycerol_kinase_cat_dom"/>
</dbReference>
<gene>
    <name evidence="9" type="ORF">Cni_G26882</name>
</gene>
<keyword evidence="10" id="KW-1185">Reference proteome</keyword>
<accession>A0AAQ3QNS6</accession>
<reference evidence="9 10" key="1">
    <citation type="submission" date="2023-10" db="EMBL/GenBank/DDBJ databases">
        <title>Chromosome-scale genome assembly provides insights into flower coloration mechanisms of Canna indica.</title>
        <authorList>
            <person name="Li C."/>
        </authorList>
    </citation>
    <scope>NUCLEOTIDE SEQUENCE [LARGE SCALE GENOMIC DNA]</scope>
    <source>
        <tissue evidence="9">Flower</tissue>
    </source>
</reference>
<dbReference type="Proteomes" id="UP001327560">
    <property type="component" value="Chromosome 8"/>
</dbReference>
<feature type="domain" description="DAGKc" evidence="8">
    <location>
        <begin position="104"/>
        <end position="246"/>
    </location>
</feature>
<protein>
    <recommendedName>
        <fullName evidence="7">sphingosine kinase</fullName>
        <ecNumber evidence="7">2.7.1.91</ecNumber>
    </recommendedName>
</protein>
<dbReference type="Pfam" id="PF00781">
    <property type="entry name" value="DAGK_cat"/>
    <property type="match status" value="1"/>
</dbReference>
<keyword evidence="5" id="KW-0067">ATP-binding</keyword>
<keyword evidence="6" id="KW-0472">Membrane</keyword>
<evidence type="ECO:0000256" key="2">
    <source>
        <dbReference type="ARBA" id="ARBA00022679"/>
    </source>
</evidence>
<dbReference type="GO" id="GO:0071215">
    <property type="term" value="P:cellular response to abscisic acid stimulus"/>
    <property type="evidence" value="ECO:0007669"/>
    <property type="project" value="UniProtKB-ARBA"/>
</dbReference>
<dbReference type="InterPro" id="IPR016064">
    <property type="entry name" value="NAD/diacylglycerol_kinase_sf"/>
</dbReference>
<dbReference type="Pfam" id="PF19279">
    <property type="entry name" value="YegS_C"/>
    <property type="match status" value="1"/>
</dbReference>
<dbReference type="InterPro" id="IPR017438">
    <property type="entry name" value="ATP-NAD_kinase_N"/>
</dbReference>
<dbReference type="AlphaFoldDB" id="A0AAQ3QNS6"/>
<name>A0AAQ3QNS6_9LILI</name>